<dbReference type="RefSeq" id="YP_010107438.1">
    <property type="nucleotide sequence ID" value="NC_055842.1"/>
</dbReference>
<dbReference type="GeneID" id="65125540"/>
<proteinExistence type="predicted"/>
<evidence type="ECO:0000313" key="2">
    <source>
        <dbReference type="Proteomes" id="UP000502409"/>
    </source>
</evidence>
<reference evidence="1 2" key="1">
    <citation type="submission" date="2020-04" db="EMBL/GenBank/DDBJ databases">
        <authorList>
            <person name="Angtuaco S.E."/>
            <person name="Chung R.C."/>
            <person name="Hung A.H."/>
            <person name="Eghdamian A."/>
            <person name="Zhu L."/>
            <person name="Shaffer C.D."/>
            <person name="Weston-Hafer K.A."/>
            <person name="Garlena R.A."/>
            <person name="Russell D.A."/>
            <person name="Pope W.H."/>
            <person name="Jacobs-Sera D."/>
            <person name="Hatfull G.F."/>
        </authorList>
    </citation>
    <scope>NUCLEOTIDE SEQUENCE [LARGE SCALE GENOMIC DNA]</scope>
</reference>
<dbReference type="KEGG" id="vg:65125540"/>
<sequence>MNRNHRFYLRYTLNGKVKETDELLSKPEAELEKKELEADGAKNVQIIKYNHLVFQD</sequence>
<evidence type="ECO:0000313" key="1">
    <source>
        <dbReference type="EMBL" id="QJD50787.1"/>
    </source>
</evidence>
<gene>
    <name evidence="1" type="primary">38</name>
    <name evidence="1" type="ORF">SEA_BMOC_38</name>
</gene>
<organism evidence="1 2">
    <name type="scientific">Streptomyces phage Bmoc</name>
    <dbReference type="NCBI Taxonomy" id="2725629"/>
    <lineage>
        <taxon>Viruses</taxon>
        <taxon>Duplodnaviria</taxon>
        <taxon>Heunggongvirae</taxon>
        <taxon>Uroviricota</taxon>
        <taxon>Caudoviricetes</taxon>
        <taxon>Stanwilliamsviridae</taxon>
        <taxon>Boydwoodruffvirinae</taxon>
        <taxon>Samistivirus</taxon>
        <taxon>Samistivirus bmoc</taxon>
    </lineage>
</organism>
<protein>
    <submittedName>
        <fullName evidence="1">Uncharacterized protein</fullName>
    </submittedName>
</protein>
<dbReference type="Proteomes" id="UP000502409">
    <property type="component" value="Genome"/>
</dbReference>
<keyword evidence="2" id="KW-1185">Reference proteome</keyword>
<accession>A0A6M3SYE1</accession>
<name>A0A6M3SYE1_9CAUD</name>
<dbReference type="EMBL" id="MT310865">
    <property type="protein sequence ID" value="QJD50787.1"/>
    <property type="molecule type" value="Genomic_DNA"/>
</dbReference>